<evidence type="ECO:0000313" key="5">
    <source>
        <dbReference type="EMBL" id="EJW78749.1"/>
    </source>
</evidence>
<dbReference type="Proteomes" id="UP000004810">
    <property type="component" value="Unassembled WGS sequence"/>
</dbReference>
<dbReference type="CDD" id="cd01448">
    <property type="entry name" value="TST_Repeat_1"/>
    <property type="match status" value="1"/>
</dbReference>
<evidence type="ECO:0000259" key="4">
    <source>
        <dbReference type="PROSITE" id="PS50206"/>
    </source>
</evidence>
<name>J9EU36_WUCBA</name>
<evidence type="ECO:0000256" key="1">
    <source>
        <dbReference type="ARBA" id="ARBA00022679"/>
    </source>
</evidence>
<comment type="caution">
    <text evidence="5">The sequence shown here is derived from an EMBL/GenBank/DDBJ whole genome shotgun (WGS) entry which is preliminary data.</text>
</comment>
<dbReference type="InterPro" id="IPR001763">
    <property type="entry name" value="Rhodanese-like_dom"/>
</dbReference>
<gene>
    <name evidence="5" type="ORF">WUBG_10341</name>
</gene>
<dbReference type="PANTHER" id="PTHR11364">
    <property type="entry name" value="THIOSULFATE SULFERTANSFERASE"/>
    <property type="match status" value="1"/>
</dbReference>
<accession>J9EU36</accession>
<evidence type="ECO:0000313" key="6">
    <source>
        <dbReference type="Proteomes" id="UP000004810"/>
    </source>
</evidence>
<feature type="region of interest" description="Disordered" evidence="3">
    <location>
        <begin position="38"/>
        <end position="57"/>
    </location>
</feature>
<evidence type="ECO:0000256" key="2">
    <source>
        <dbReference type="ARBA" id="ARBA00022737"/>
    </source>
</evidence>
<dbReference type="SUPFAM" id="SSF52821">
    <property type="entry name" value="Rhodanese/Cell cycle control phosphatase"/>
    <property type="match status" value="1"/>
</dbReference>
<dbReference type="Pfam" id="PF00581">
    <property type="entry name" value="Rhodanese"/>
    <property type="match status" value="1"/>
</dbReference>
<dbReference type="InterPro" id="IPR036873">
    <property type="entry name" value="Rhodanese-like_dom_sf"/>
</dbReference>
<evidence type="ECO:0000256" key="3">
    <source>
        <dbReference type="SAM" id="MobiDB-lite"/>
    </source>
</evidence>
<dbReference type="PROSITE" id="PS50206">
    <property type="entry name" value="RHODANESE_3"/>
    <property type="match status" value="1"/>
</dbReference>
<keyword evidence="1" id="KW-0808">Transferase</keyword>
<proteinExistence type="predicted"/>
<dbReference type="InterPro" id="IPR045078">
    <property type="entry name" value="TST/MPST-like"/>
</dbReference>
<protein>
    <recommendedName>
        <fullName evidence="4">Rhodanese domain-containing protein</fullName>
    </recommendedName>
</protein>
<dbReference type="PANTHER" id="PTHR11364:SF30">
    <property type="entry name" value="RHODANESE DOMAIN-CONTAINING PROTEIN"/>
    <property type="match status" value="1"/>
</dbReference>
<dbReference type="SMART" id="SM00450">
    <property type="entry name" value="RHOD"/>
    <property type="match status" value="1"/>
</dbReference>
<dbReference type="AlphaFoldDB" id="J9EU36"/>
<reference evidence="6" key="1">
    <citation type="submission" date="2012-08" db="EMBL/GenBank/DDBJ databases">
        <title>The Genome Sequence of Wuchereria bancrofti.</title>
        <authorList>
            <person name="Nutman T.B."/>
            <person name="Fink D.L."/>
            <person name="Russ C."/>
            <person name="Young S."/>
            <person name="Zeng Q."/>
            <person name="Koehrsen M."/>
            <person name="Alvarado L."/>
            <person name="Berlin A."/>
            <person name="Chapman S.B."/>
            <person name="Chen Z."/>
            <person name="Freedman E."/>
            <person name="Gellesch M."/>
            <person name="Goldberg J."/>
            <person name="Griggs A."/>
            <person name="Gujja S."/>
            <person name="Heilman E.R."/>
            <person name="Heiman D."/>
            <person name="Hepburn T."/>
            <person name="Howarth C."/>
            <person name="Jen D."/>
            <person name="Larson L."/>
            <person name="Lewis B."/>
            <person name="Mehta T."/>
            <person name="Park D."/>
            <person name="Pearson M."/>
            <person name="Roberts A."/>
            <person name="Saif S."/>
            <person name="Shea T."/>
            <person name="Shenoy N."/>
            <person name="Sisk P."/>
            <person name="Stolte C."/>
            <person name="Sykes S."/>
            <person name="Walk T."/>
            <person name="White J."/>
            <person name="Yandava C."/>
            <person name="Haas B."/>
            <person name="Henn M.R."/>
            <person name="Nusbaum C."/>
            <person name="Birren B."/>
        </authorList>
    </citation>
    <scope>NUCLEOTIDE SEQUENCE [LARGE SCALE GENOMIC DNA]</scope>
    <source>
        <strain evidence="6">NA</strain>
    </source>
</reference>
<organism evidence="5 6">
    <name type="scientific">Wuchereria bancrofti</name>
    <dbReference type="NCBI Taxonomy" id="6293"/>
    <lineage>
        <taxon>Eukaryota</taxon>
        <taxon>Metazoa</taxon>
        <taxon>Ecdysozoa</taxon>
        <taxon>Nematoda</taxon>
        <taxon>Chromadorea</taxon>
        <taxon>Rhabditida</taxon>
        <taxon>Spirurina</taxon>
        <taxon>Spiruromorpha</taxon>
        <taxon>Filarioidea</taxon>
        <taxon>Onchocercidae</taxon>
        <taxon>Wuchereria</taxon>
    </lineage>
</organism>
<keyword evidence="2" id="KW-0677">Repeat</keyword>
<feature type="domain" description="Rhodanese" evidence="4">
    <location>
        <begin position="134"/>
        <end position="227"/>
    </location>
</feature>
<dbReference type="Gene3D" id="3.40.250.10">
    <property type="entry name" value="Rhodanese-like domain"/>
    <property type="match status" value="1"/>
</dbReference>
<dbReference type="EMBL" id="ADBV01006222">
    <property type="protein sequence ID" value="EJW78749.1"/>
    <property type="molecule type" value="Genomic_DNA"/>
</dbReference>
<dbReference type="GO" id="GO:0005739">
    <property type="term" value="C:mitochondrion"/>
    <property type="evidence" value="ECO:0007669"/>
    <property type="project" value="TreeGrafter"/>
</dbReference>
<sequence length="254" mass="29237">MPLNDPQFVRPRTFHSALNGLSSQSNCNNITLRSQKDYEDPEYYYSRPPDLSQKQMPPPLPPINSLQKIIPAHLVIEHKQIQDNYSNGNMFSSFDTNVIKSKVDIDITSTFLLTLLITKRKLCLFEAGTDRNEESKKEYREEHIESARLLQFANLSVNGAPIHPLQFQRYARSLGVDSDCYVIIYDRGEVVWATHAFWIFTLFGHQKVSLYSGGINEWKKLKDNSAQYRTESGDGIYPQRSGHFRAEWNTSVSL</sequence>
<dbReference type="GO" id="GO:0004792">
    <property type="term" value="F:thiosulfate-cyanide sulfurtransferase activity"/>
    <property type="evidence" value="ECO:0007669"/>
    <property type="project" value="TreeGrafter"/>
</dbReference>